<proteinExistence type="predicted"/>
<evidence type="ECO:0000256" key="1">
    <source>
        <dbReference type="SAM" id="MobiDB-lite"/>
    </source>
</evidence>
<name>A0A9N9HS39_9GLOM</name>
<organism evidence="2 3">
    <name type="scientific">Ambispora gerdemannii</name>
    <dbReference type="NCBI Taxonomy" id="144530"/>
    <lineage>
        <taxon>Eukaryota</taxon>
        <taxon>Fungi</taxon>
        <taxon>Fungi incertae sedis</taxon>
        <taxon>Mucoromycota</taxon>
        <taxon>Glomeromycotina</taxon>
        <taxon>Glomeromycetes</taxon>
        <taxon>Archaeosporales</taxon>
        <taxon>Ambisporaceae</taxon>
        <taxon>Ambispora</taxon>
    </lineage>
</organism>
<comment type="caution">
    <text evidence="2">The sequence shown here is derived from an EMBL/GenBank/DDBJ whole genome shotgun (WGS) entry which is preliminary data.</text>
</comment>
<sequence>EGNEKPQKTIYHMEYIAKIVSERRENKDFLENELENFVESVNELSEDEEKKNLIEPSKKRDENQKSLTNKNIEPIYLVPYTPHLNP</sequence>
<reference evidence="2" key="1">
    <citation type="submission" date="2021-06" db="EMBL/GenBank/DDBJ databases">
        <authorList>
            <person name="Kallberg Y."/>
            <person name="Tangrot J."/>
            <person name="Rosling A."/>
        </authorList>
    </citation>
    <scope>NUCLEOTIDE SEQUENCE</scope>
    <source>
        <strain evidence="2">MT106</strain>
    </source>
</reference>
<dbReference type="AlphaFoldDB" id="A0A9N9HS39"/>
<feature type="region of interest" description="Disordered" evidence="1">
    <location>
        <begin position="42"/>
        <end position="74"/>
    </location>
</feature>
<gene>
    <name evidence="2" type="ORF">AGERDE_LOCUS13586</name>
</gene>
<evidence type="ECO:0000313" key="2">
    <source>
        <dbReference type="EMBL" id="CAG8702653.1"/>
    </source>
</evidence>
<feature type="non-terminal residue" evidence="2">
    <location>
        <position position="86"/>
    </location>
</feature>
<protein>
    <submittedName>
        <fullName evidence="2">3711_t:CDS:1</fullName>
    </submittedName>
</protein>
<feature type="non-terminal residue" evidence="2">
    <location>
        <position position="1"/>
    </location>
</feature>
<keyword evidence="3" id="KW-1185">Reference proteome</keyword>
<dbReference type="EMBL" id="CAJVPL010018662">
    <property type="protein sequence ID" value="CAG8702653.1"/>
    <property type="molecule type" value="Genomic_DNA"/>
</dbReference>
<dbReference type="Proteomes" id="UP000789831">
    <property type="component" value="Unassembled WGS sequence"/>
</dbReference>
<feature type="compositionally biased region" description="Basic and acidic residues" evidence="1">
    <location>
        <begin position="48"/>
        <end position="64"/>
    </location>
</feature>
<evidence type="ECO:0000313" key="3">
    <source>
        <dbReference type="Proteomes" id="UP000789831"/>
    </source>
</evidence>
<accession>A0A9N9HS39</accession>